<name>A0ACA9R1D2_9GLOM</name>
<sequence>PPSYMASEFASYTQEICQDLRPQLQDPAQSAEQIHSTSRELAFPFL</sequence>
<dbReference type="Proteomes" id="UP000789525">
    <property type="component" value="Unassembled WGS sequence"/>
</dbReference>
<protein>
    <submittedName>
        <fullName evidence="1">11603_t:CDS:1</fullName>
    </submittedName>
</protein>
<feature type="non-terminal residue" evidence="1">
    <location>
        <position position="1"/>
    </location>
</feature>
<evidence type="ECO:0000313" key="1">
    <source>
        <dbReference type="EMBL" id="CAG8772447.1"/>
    </source>
</evidence>
<gene>
    <name evidence="1" type="ORF">ACOLOM_LOCUS13878</name>
</gene>
<accession>A0ACA9R1D2</accession>
<comment type="caution">
    <text evidence="1">The sequence shown here is derived from an EMBL/GenBank/DDBJ whole genome shotgun (WGS) entry which is preliminary data.</text>
</comment>
<evidence type="ECO:0000313" key="2">
    <source>
        <dbReference type="Proteomes" id="UP000789525"/>
    </source>
</evidence>
<feature type="non-terminal residue" evidence="1">
    <location>
        <position position="46"/>
    </location>
</feature>
<dbReference type="EMBL" id="CAJVPT010065823">
    <property type="protein sequence ID" value="CAG8772447.1"/>
    <property type="molecule type" value="Genomic_DNA"/>
</dbReference>
<organism evidence="1 2">
    <name type="scientific">Acaulospora colombiana</name>
    <dbReference type="NCBI Taxonomy" id="27376"/>
    <lineage>
        <taxon>Eukaryota</taxon>
        <taxon>Fungi</taxon>
        <taxon>Fungi incertae sedis</taxon>
        <taxon>Mucoromycota</taxon>
        <taxon>Glomeromycotina</taxon>
        <taxon>Glomeromycetes</taxon>
        <taxon>Diversisporales</taxon>
        <taxon>Acaulosporaceae</taxon>
        <taxon>Acaulospora</taxon>
    </lineage>
</organism>
<keyword evidence="2" id="KW-1185">Reference proteome</keyword>
<reference evidence="1" key="1">
    <citation type="submission" date="2021-06" db="EMBL/GenBank/DDBJ databases">
        <authorList>
            <person name="Kallberg Y."/>
            <person name="Tangrot J."/>
            <person name="Rosling A."/>
        </authorList>
    </citation>
    <scope>NUCLEOTIDE SEQUENCE</scope>
    <source>
        <strain evidence="1">CL356</strain>
    </source>
</reference>
<proteinExistence type="predicted"/>